<dbReference type="AlphaFoldDB" id="F6YCN1"/>
<reference evidence="1" key="3">
    <citation type="submission" date="2025-09" db="UniProtKB">
        <authorList>
            <consortium name="Ensembl"/>
        </authorList>
    </citation>
    <scope>IDENTIFICATION</scope>
</reference>
<dbReference type="HOGENOM" id="CLU_2739269_0_0_1"/>
<dbReference type="InParanoid" id="F6YCN1"/>
<dbReference type="Proteomes" id="UP000008144">
    <property type="component" value="Unassembled WGS sequence"/>
</dbReference>
<evidence type="ECO:0000313" key="1">
    <source>
        <dbReference type="Ensembl" id="ENSCINP00000012856.3"/>
    </source>
</evidence>
<dbReference type="Ensembl" id="ENSCINT00000012856.3">
    <property type="protein sequence ID" value="ENSCINP00000012856.3"/>
    <property type="gene ID" value="ENSCING00000022796.1"/>
</dbReference>
<accession>F6YCN1</accession>
<sequence>MNHPNFQTSCLQRRSGLRKSSQMGLKCRKTLQMLLSGPHGRNMSKSPHLLTYHHSTLVLHECHTFSFSQGR</sequence>
<organism evidence="1 2">
    <name type="scientific">Ciona intestinalis</name>
    <name type="common">Transparent sea squirt</name>
    <name type="synonym">Ascidia intestinalis</name>
    <dbReference type="NCBI Taxonomy" id="7719"/>
    <lineage>
        <taxon>Eukaryota</taxon>
        <taxon>Metazoa</taxon>
        <taxon>Chordata</taxon>
        <taxon>Tunicata</taxon>
        <taxon>Ascidiacea</taxon>
        <taxon>Phlebobranchia</taxon>
        <taxon>Cionidae</taxon>
        <taxon>Ciona</taxon>
    </lineage>
</organism>
<reference evidence="2" key="1">
    <citation type="journal article" date="2002" name="Science">
        <title>The draft genome of Ciona intestinalis: insights into chordate and vertebrate origins.</title>
        <authorList>
            <person name="Dehal P."/>
            <person name="Satou Y."/>
            <person name="Campbell R.K."/>
            <person name="Chapman J."/>
            <person name="Degnan B."/>
            <person name="De Tomaso A."/>
            <person name="Davidson B."/>
            <person name="Di Gregorio A."/>
            <person name="Gelpke M."/>
            <person name="Goodstein D.M."/>
            <person name="Harafuji N."/>
            <person name="Hastings K.E."/>
            <person name="Ho I."/>
            <person name="Hotta K."/>
            <person name="Huang W."/>
            <person name="Kawashima T."/>
            <person name="Lemaire P."/>
            <person name="Martinez D."/>
            <person name="Meinertzhagen I.A."/>
            <person name="Necula S."/>
            <person name="Nonaka M."/>
            <person name="Putnam N."/>
            <person name="Rash S."/>
            <person name="Saiga H."/>
            <person name="Satake M."/>
            <person name="Terry A."/>
            <person name="Yamada L."/>
            <person name="Wang H.G."/>
            <person name="Awazu S."/>
            <person name="Azumi K."/>
            <person name="Boore J."/>
            <person name="Branno M."/>
            <person name="Chin-Bow S."/>
            <person name="DeSantis R."/>
            <person name="Doyle S."/>
            <person name="Francino P."/>
            <person name="Keys D.N."/>
            <person name="Haga S."/>
            <person name="Hayashi H."/>
            <person name="Hino K."/>
            <person name="Imai K.S."/>
            <person name="Inaba K."/>
            <person name="Kano S."/>
            <person name="Kobayashi K."/>
            <person name="Kobayashi M."/>
            <person name="Lee B.I."/>
            <person name="Makabe K.W."/>
            <person name="Manohar C."/>
            <person name="Matassi G."/>
            <person name="Medina M."/>
            <person name="Mochizuki Y."/>
            <person name="Mount S."/>
            <person name="Morishita T."/>
            <person name="Miura S."/>
            <person name="Nakayama A."/>
            <person name="Nishizaka S."/>
            <person name="Nomoto H."/>
            <person name="Ohta F."/>
            <person name="Oishi K."/>
            <person name="Rigoutsos I."/>
            <person name="Sano M."/>
            <person name="Sasaki A."/>
            <person name="Sasakura Y."/>
            <person name="Shoguchi E."/>
            <person name="Shin-i T."/>
            <person name="Spagnuolo A."/>
            <person name="Stainier D."/>
            <person name="Suzuki M.M."/>
            <person name="Tassy O."/>
            <person name="Takatori N."/>
            <person name="Tokuoka M."/>
            <person name="Yagi K."/>
            <person name="Yoshizaki F."/>
            <person name="Wada S."/>
            <person name="Zhang C."/>
            <person name="Hyatt P.D."/>
            <person name="Larimer F."/>
            <person name="Detter C."/>
            <person name="Doggett N."/>
            <person name="Glavina T."/>
            <person name="Hawkins T."/>
            <person name="Richardson P."/>
            <person name="Lucas S."/>
            <person name="Kohara Y."/>
            <person name="Levine M."/>
            <person name="Satoh N."/>
            <person name="Rokhsar D.S."/>
        </authorList>
    </citation>
    <scope>NUCLEOTIDE SEQUENCE [LARGE SCALE GENOMIC DNA]</scope>
</reference>
<reference evidence="1" key="2">
    <citation type="submission" date="2025-08" db="UniProtKB">
        <authorList>
            <consortium name="Ensembl"/>
        </authorList>
    </citation>
    <scope>IDENTIFICATION</scope>
</reference>
<protein>
    <submittedName>
        <fullName evidence="1">Uncharacterized protein</fullName>
    </submittedName>
</protein>
<proteinExistence type="predicted"/>
<name>F6YCN1_CIOIN</name>
<evidence type="ECO:0000313" key="2">
    <source>
        <dbReference type="Proteomes" id="UP000008144"/>
    </source>
</evidence>
<keyword evidence="2" id="KW-1185">Reference proteome</keyword>